<dbReference type="EMBL" id="AP024488">
    <property type="protein sequence ID" value="BCS97962.1"/>
    <property type="molecule type" value="Genomic_DNA"/>
</dbReference>
<dbReference type="Proteomes" id="UP001320148">
    <property type="component" value="Chromosome"/>
</dbReference>
<proteinExistence type="predicted"/>
<reference evidence="5 6" key="1">
    <citation type="submission" date="2021-02" db="EMBL/GenBank/DDBJ databases">
        <title>Complete genome of Desulfoluna sp. strain ASN36.</title>
        <authorList>
            <person name="Takahashi A."/>
            <person name="Kojima H."/>
            <person name="Fukui M."/>
        </authorList>
    </citation>
    <scope>NUCLEOTIDE SEQUENCE [LARGE SCALE GENOMIC DNA]</scope>
    <source>
        <strain evidence="5 6">ASN36</strain>
    </source>
</reference>
<dbReference type="Pfam" id="PF13487">
    <property type="entry name" value="HD_5"/>
    <property type="match status" value="1"/>
</dbReference>
<evidence type="ECO:0000256" key="1">
    <source>
        <dbReference type="PROSITE-ProRule" id="PRU00169"/>
    </source>
</evidence>
<dbReference type="RefSeq" id="WP_236889372.1">
    <property type="nucleotide sequence ID" value="NZ_AP024488.1"/>
</dbReference>
<dbReference type="PROSITE" id="PS50110">
    <property type="entry name" value="RESPONSE_REGULATORY"/>
    <property type="match status" value="1"/>
</dbReference>
<evidence type="ECO:0000259" key="4">
    <source>
        <dbReference type="PROSITE" id="PS51832"/>
    </source>
</evidence>
<dbReference type="PROSITE" id="PS51832">
    <property type="entry name" value="HD_GYP"/>
    <property type="match status" value="1"/>
</dbReference>
<dbReference type="CDD" id="cd00077">
    <property type="entry name" value="HDc"/>
    <property type="match status" value="1"/>
</dbReference>
<dbReference type="PANTHER" id="PTHR45228:SF5">
    <property type="entry name" value="CYCLIC DI-GMP PHOSPHODIESTERASE VC_1348-RELATED"/>
    <property type="match status" value="1"/>
</dbReference>
<dbReference type="InterPro" id="IPR011006">
    <property type="entry name" value="CheY-like_superfamily"/>
</dbReference>
<keyword evidence="6" id="KW-1185">Reference proteome</keyword>
<feature type="region of interest" description="Disordered" evidence="2">
    <location>
        <begin position="339"/>
        <end position="362"/>
    </location>
</feature>
<dbReference type="InterPro" id="IPR037522">
    <property type="entry name" value="HD_GYP_dom"/>
</dbReference>
<dbReference type="SUPFAM" id="SSF109604">
    <property type="entry name" value="HD-domain/PDEase-like"/>
    <property type="match status" value="1"/>
</dbReference>
<feature type="modified residue" description="4-aspartylphosphate" evidence="1">
    <location>
        <position position="53"/>
    </location>
</feature>
<name>A0ABM7PLG8_9BACT</name>
<dbReference type="SUPFAM" id="SSF52172">
    <property type="entry name" value="CheY-like"/>
    <property type="match status" value="1"/>
</dbReference>
<dbReference type="SMART" id="SM00471">
    <property type="entry name" value="HDc"/>
    <property type="match status" value="1"/>
</dbReference>
<dbReference type="SMART" id="SM00448">
    <property type="entry name" value="REC"/>
    <property type="match status" value="1"/>
</dbReference>
<evidence type="ECO:0000313" key="5">
    <source>
        <dbReference type="EMBL" id="BCS97962.1"/>
    </source>
</evidence>
<organism evidence="5 6">
    <name type="scientific">Desulfoluna limicola</name>
    <dbReference type="NCBI Taxonomy" id="2810562"/>
    <lineage>
        <taxon>Bacteria</taxon>
        <taxon>Pseudomonadati</taxon>
        <taxon>Thermodesulfobacteriota</taxon>
        <taxon>Desulfobacteria</taxon>
        <taxon>Desulfobacterales</taxon>
        <taxon>Desulfolunaceae</taxon>
        <taxon>Desulfoluna</taxon>
    </lineage>
</organism>
<dbReference type="PANTHER" id="PTHR45228">
    <property type="entry name" value="CYCLIC DI-GMP PHOSPHODIESTERASE TM_0186-RELATED"/>
    <property type="match status" value="1"/>
</dbReference>
<evidence type="ECO:0000313" key="6">
    <source>
        <dbReference type="Proteomes" id="UP001320148"/>
    </source>
</evidence>
<feature type="domain" description="Response regulatory" evidence="3">
    <location>
        <begin position="5"/>
        <end position="120"/>
    </location>
</feature>
<dbReference type="Gene3D" id="3.40.50.2300">
    <property type="match status" value="1"/>
</dbReference>
<keyword evidence="1" id="KW-0597">Phosphoprotein</keyword>
<dbReference type="Gene3D" id="1.10.3210.10">
    <property type="entry name" value="Hypothetical protein af1432"/>
    <property type="match status" value="1"/>
</dbReference>
<dbReference type="CDD" id="cd19920">
    <property type="entry name" value="REC_PA4781-like"/>
    <property type="match status" value="1"/>
</dbReference>
<accession>A0ABM7PLG8</accession>
<protein>
    <submittedName>
        <fullName evidence="5">Two-component system response regulator</fullName>
    </submittedName>
</protein>
<sequence>MEKWTILIVDDEPINREVIKHILKAHYNLIFAENGFKALALASSQLPDLILLDVMMPEMNGYQACRSLKKDPRTRNIPVIFVTAMTETDDEKTGLEIGAADYITKPISPPILKARIATHLALYNQNRTLDAKVRARTIELNNTRLEIIQRLGRASEYKDDETGLHILRMSHYARLLGEAIGLDEVEVDRLYNAAPMHDIGKIGIPDNILQKPRALTREEWNIMKRHPKIGAEIIGDNPSPLLQMARSIALTHHERSDGSGYPRRLKNEEIPIEGRIIAVADVFDALTSKRPYKDAWPISKALAYLQKEAGTLFDSHLITRFMTIIDRVVAIKERLADHPSPFGPSTPGTAAKKHPINPSNQE</sequence>
<evidence type="ECO:0000256" key="2">
    <source>
        <dbReference type="SAM" id="MobiDB-lite"/>
    </source>
</evidence>
<feature type="domain" description="HD-GYP" evidence="4">
    <location>
        <begin position="140"/>
        <end position="337"/>
    </location>
</feature>
<gene>
    <name evidence="5" type="ORF">DSLASN_35940</name>
</gene>
<dbReference type="InterPro" id="IPR003607">
    <property type="entry name" value="HD/PDEase_dom"/>
</dbReference>
<dbReference type="InterPro" id="IPR001789">
    <property type="entry name" value="Sig_transdc_resp-reg_receiver"/>
</dbReference>
<evidence type="ECO:0000259" key="3">
    <source>
        <dbReference type="PROSITE" id="PS50110"/>
    </source>
</evidence>
<dbReference type="Pfam" id="PF00072">
    <property type="entry name" value="Response_reg"/>
    <property type="match status" value="1"/>
</dbReference>
<dbReference type="InterPro" id="IPR052020">
    <property type="entry name" value="Cyclic_di-GMP/3'3'-cGAMP_PDE"/>
</dbReference>